<reference evidence="11 12" key="1">
    <citation type="submission" date="2020-07" db="EMBL/GenBank/DDBJ databases">
        <title>Sequencing the genomes of 1000 actinobacteria strains.</title>
        <authorList>
            <person name="Klenk H.-P."/>
        </authorList>
    </citation>
    <scope>NUCLEOTIDE SEQUENCE [LARGE SCALE GENOMIC DNA]</scope>
    <source>
        <strain evidence="11 12">DSM 42178</strain>
    </source>
</reference>
<keyword evidence="10" id="KW-1133">Transmembrane helix</keyword>
<dbReference type="GO" id="GO:0031222">
    <property type="term" value="P:arabinan catabolic process"/>
    <property type="evidence" value="ECO:0007669"/>
    <property type="project" value="UniProtKB-UniPathway"/>
</dbReference>
<evidence type="ECO:0000256" key="2">
    <source>
        <dbReference type="ARBA" id="ARBA00009865"/>
    </source>
</evidence>
<keyword evidence="10" id="KW-0812">Transmembrane</keyword>
<feature type="transmembrane region" description="Helical" evidence="10">
    <location>
        <begin position="36"/>
        <end position="56"/>
    </location>
</feature>
<organism evidence="11 12">
    <name type="scientific">Allostreptomyces psammosilenae</name>
    <dbReference type="NCBI Taxonomy" id="1892865"/>
    <lineage>
        <taxon>Bacteria</taxon>
        <taxon>Bacillati</taxon>
        <taxon>Actinomycetota</taxon>
        <taxon>Actinomycetes</taxon>
        <taxon>Kitasatosporales</taxon>
        <taxon>Streptomycetaceae</taxon>
        <taxon>Allostreptomyces</taxon>
    </lineage>
</organism>
<feature type="site" description="Important for catalytic activity, responsible for pKa modulation of the active site Glu and correct orientation of both the proton donor and substrate" evidence="8">
    <location>
        <position position="185"/>
    </location>
</feature>
<dbReference type="EC" id="3.2.1.99" evidence="11"/>
<dbReference type="InterPro" id="IPR050727">
    <property type="entry name" value="GH43_arabinanases"/>
</dbReference>
<dbReference type="SUPFAM" id="SSF75005">
    <property type="entry name" value="Arabinanase/levansucrase/invertase"/>
    <property type="match status" value="1"/>
</dbReference>
<dbReference type="PANTHER" id="PTHR43301:SF3">
    <property type="entry name" value="ARABINAN ENDO-1,5-ALPHA-L-ARABINOSIDASE A-RELATED"/>
    <property type="match status" value="1"/>
</dbReference>
<dbReference type="Proteomes" id="UP000567795">
    <property type="component" value="Unassembled WGS sequence"/>
</dbReference>
<dbReference type="Pfam" id="PF04616">
    <property type="entry name" value="Glyco_hydro_43"/>
    <property type="match status" value="1"/>
</dbReference>
<dbReference type="GO" id="GO:0046558">
    <property type="term" value="F:arabinan endo-1,5-alpha-L-arabinosidase activity"/>
    <property type="evidence" value="ECO:0007669"/>
    <property type="project" value="UniProtKB-EC"/>
</dbReference>
<dbReference type="RefSeq" id="WP_179813775.1">
    <property type="nucleotide sequence ID" value="NZ_JACBZD010000001.1"/>
</dbReference>
<accession>A0A853A394</accession>
<dbReference type="InterPro" id="IPR023296">
    <property type="entry name" value="Glyco_hydro_beta-prop_sf"/>
</dbReference>
<proteinExistence type="inferred from homology"/>
<keyword evidence="3 5" id="KW-0378">Hydrolase</keyword>
<dbReference type="EMBL" id="JACBZD010000001">
    <property type="protein sequence ID" value="NYI04948.1"/>
    <property type="molecule type" value="Genomic_DNA"/>
</dbReference>
<feature type="active site" description="Proton donor" evidence="6">
    <location>
        <position position="240"/>
    </location>
</feature>
<keyword evidence="10" id="KW-0472">Membrane</keyword>
<feature type="binding site" evidence="7">
    <location>
        <position position="147"/>
    </location>
    <ligand>
        <name>substrate</name>
    </ligand>
</feature>
<evidence type="ECO:0000256" key="4">
    <source>
        <dbReference type="ARBA" id="ARBA00023295"/>
    </source>
</evidence>
<gene>
    <name evidence="11" type="ORF">FHU37_001891</name>
</gene>
<evidence type="ECO:0000256" key="6">
    <source>
        <dbReference type="PIRSR" id="PIRSR026534-1"/>
    </source>
</evidence>
<dbReference type="UniPathway" id="UPA00667"/>
<keyword evidence="12" id="KW-1185">Reference proteome</keyword>
<evidence type="ECO:0000256" key="7">
    <source>
        <dbReference type="PIRSR" id="PIRSR026534-2"/>
    </source>
</evidence>
<dbReference type="CDD" id="cd08998">
    <property type="entry name" value="GH43_Arb43a-like"/>
    <property type="match status" value="1"/>
</dbReference>
<feature type="binding site" evidence="7">
    <location>
        <begin position="202"/>
        <end position="204"/>
    </location>
    <ligand>
        <name>substrate</name>
    </ligand>
</feature>
<comment type="pathway">
    <text evidence="1 5">Glycan metabolism; L-arabinan degradation.</text>
</comment>
<feature type="binding site" evidence="7">
    <location>
        <position position="74"/>
    </location>
    <ligand>
        <name>substrate</name>
    </ligand>
</feature>
<name>A0A853A394_9ACTN</name>
<dbReference type="InterPro" id="IPR016840">
    <property type="entry name" value="Glyco_hydro_43_endo_a_Ara-ase"/>
</dbReference>
<evidence type="ECO:0000256" key="5">
    <source>
        <dbReference type="PIRNR" id="PIRNR026534"/>
    </source>
</evidence>
<feature type="active site" description="Proton acceptor" evidence="6">
    <location>
        <position position="74"/>
    </location>
</feature>
<sequence length="353" mass="37840">MRLFPRATRTTPADGAASTVSGTAPQGRRRRAPGRAVLALLLTAPLALLPAAAGAAPKAYPNPGLVTGTVTVHDPSMIRTSSGYILYGTHNETRTSTDRIAFADAGPTLNPVPSWVRQYNSTGDIWAPDVSYHNGRYWMYYSASSFGSNNSAIGLATSSTGRPGSWTDQGIVYSTTTSSNHNAIDPSLMVDPQGRWWLAFGSYWSGIRMIQLDPSTGKRLNSNSTLYHLATRPDSPYAVEGPTLIRRGNYYYLFASYDRCCAGTDSTYNIRVGRSTSPTGPFVDRNGTPMLQGGGTTVLASHGNIIGPGGQSVLQDSDGDLLVYHYYDGADNGTAKLGVNLLGWDSAGWPYVY</sequence>
<dbReference type="PANTHER" id="PTHR43301">
    <property type="entry name" value="ARABINAN ENDO-1,5-ALPHA-L-ARABINOSIDASE"/>
    <property type="match status" value="1"/>
</dbReference>
<evidence type="ECO:0000313" key="12">
    <source>
        <dbReference type="Proteomes" id="UP000567795"/>
    </source>
</evidence>
<evidence type="ECO:0000256" key="10">
    <source>
        <dbReference type="SAM" id="Phobius"/>
    </source>
</evidence>
<comment type="similarity">
    <text evidence="2 5">Belongs to the glycosyl hydrolase 43 family.</text>
</comment>
<dbReference type="AlphaFoldDB" id="A0A853A394"/>
<evidence type="ECO:0000256" key="3">
    <source>
        <dbReference type="ARBA" id="ARBA00022801"/>
    </source>
</evidence>
<feature type="region of interest" description="Disordered" evidence="9">
    <location>
        <begin position="1"/>
        <end position="31"/>
    </location>
</feature>
<evidence type="ECO:0000256" key="9">
    <source>
        <dbReference type="SAM" id="MobiDB-lite"/>
    </source>
</evidence>
<comment type="caution">
    <text evidence="11">The sequence shown here is derived from an EMBL/GenBank/DDBJ whole genome shotgun (WGS) entry which is preliminary data.</text>
</comment>
<protein>
    <submittedName>
        <fullName evidence="11">Arabinan endo-1,5-alpha-L-arabinosidase</fullName>
        <ecNumber evidence="11">3.2.1.99</ecNumber>
    </submittedName>
</protein>
<keyword evidence="4 5" id="KW-0326">Glycosidase</keyword>
<evidence type="ECO:0000256" key="8">
    <source>
        <dbReference type="PIRSR" id="PIRSR606710-2"/>
    </source>
</evidence>
<evidence type="ECO:0000256" key="1">
    <source>
        <dbReference type="ARBA" id="ARBA00004834"/>
    </source>
</evidence>
<evidence type="ECO:0000313" key="11">
    <source>
        <dbReference type="EMBL" id="NYI04948.1"/>
    </source>
</evidence>
<dbReference type="Gene3D" id="2.115.10.20">
    <property type="entry name" value="Glycosyl hydrolase domain, family 43"/>
    <property type="match status" value="1"/>
</dbReference>
<feature type="binding site" evidence="7">
    <location>
        <begin position="182"/>
        <end position="185"/>
    </location>
    <ligand>
        <name>substrate</name>
    </ligand>
</feature>
<dbReference type="InterPro" id="IPR006710">
    <property type="entry name" value="Glyco_hydro_43"/>
</dbReference>
<dbReference type="PIRSF" id="PIRSF026534">
    <property type="entry name" value="Endo_alpha-L-arabinosidase"/>
    <property type="match status" value="1"/>
</dbReference>